<dbReference type="AlphaFoldDB" id="A0A1I7XLI8"/>
<evidence type="ECO:0000313" key="2">
    <source>
        <dbReference type="WBParaSite" id="Hba_18642"/>
    </source>
</evidence>
<reference evidence="2" key="1">
    <citation type="submission" date="2016-11" db="UniProtKB">
        <authorList>
            <consortium name="WormBaseParasite"/>
        </authorList>
    </citation>
    <scope>IDENTIFICATION</scope>
</reference>
<dbReference type="WBParaSite" id="Hba_18642">
    <property type="protein sequence ID" value="Hba_18642"/>
    <property type="gene ID" value="Hba_18642"/>
</dbReference>
<keyword evidence="1" id="KW-1185">Reference proteome</keyword>
<proteinExistence type="predicted"/>
<name>A0A1I7XLI8_HETBA</name>
<dbReference type="Proteomes" id="UP000095283">
    <property type="component" value="Unplaced"/>
</dbReference>
<sequence>MALDAPVAQTCSDLFGLTAYISVLALLDGDLCNRVERTDNTLRPLPVIRLPAVECTSKVIGTDMAGSRRERLCSANYCHMTKTEAYFF</sequence>
<evidence type="ECO:0000313" key="1">
    <source>
        <dbReference type="Proteomes" id="UP000095283"/>
    </source>
</evidence>
<protein>
    <submittedName>
        <fullName evidence="2">Secreted protein</fullName>
    </submittedName>
</protein>
<organism evidence="1 2">
    <name type="scientific">Heterorhabditis bacteriophora</name>
    <name type="common">Entomopathogenic nematode worm</name>
    <dbReference type="NCBI Taxonomy" id="37862"/>
    <lineage>
        <taxon>Eukaryota</taxon>
        <taxon>Metazoa</taxon>
        <taxon>Ecdysozoa</taxon>
        <taxon>Nematoda</taxon>
        <taxon>Chromadorea</taxon>
        <taxon>Rhabditida</taxon>
        <taxon>Rhabditina</taxon>
        <taxon>Rhabditomorpha</taxon>
        <taxon>Strongyloidea</taxon>
        <taxon>Heterorhabditidae</taxon>
        <taxon>Heterorhabditis</taxon>
    </lineage>
</organism>
<accession>A0A1I7XLI8</accession>